<comment type="caution">
    <text evidence="3">The sequence shown here is derived from an EMBL/GenBank/DDBJ whole genome shotgun (WGS) entry which is preliminary data.</text>
</comment>
<evidence type="ECO:0000313" key="3">
    <source>
        <dbReference type="EMBL" id="GMI22581.1"/>
    </source>
</evidence>
<organism evidence="3 4">
    <name type="scientific">Tetraparma gracilis</name>
    <dbReference type="NCBI Taxonomy" id="2962635"/>
    <lineage>
        <taxon>Eukaryota</taxon>
        <taxon>Sar</taxon>
        <taxon>Stramenopiles</taxon>
        <taxon>Ochrophyta</taxon>
        <taxon>Bolidophyceae</taxon>
        <taxon>Parmales</taxon>
        <taxon>Triparmaceae</taxon>
        <taxon>Tetraparma</taxon>
    </lineage>
</organism>
<evidence type="ECO:0000256" key="1">
    <source>
        <dbReference type="SAM" id="MobiDB-lite"/>
    </source>
</evidence>
<gene>
    <name evidence="3" type="ORF">TeGR_g9642</name>
</gene>
<dbReference type="InterPro" id="IPR021375">
    <property type="entry name" value="DUF2997"/>
</dbReference>
<reference evidence="3 4" key="1">
    <citation type="journal article" date="2023" name="Commun. Biol.">
        <title>Genome analysis of Parmales, the sister group of diatoms, reveals the evolutionary specialization of diatoms from phago-mixotrophs to photoautotrophs.</title>
        <authorList>
            <person name="Ban H."/>
            <person name="Sato S."/>
            <person name="Yoshikawa S."/>
            <person name="Yamada K."/>
            <person name="Nakamura Y."/>
            <person name="Ichinomiya M."/>
            <person name="Sato N."/>
            <person name="Blanc-Mathieu R."/>
            <person name="Endo H."/>
            <person name="Kuwata A."/>
            <person name="Ogata H."/>
        </authorList>
    </citation>
    <scope>NUCLEOTIDE SEQUENCE [LARGE SCALE GENOMIC DNA]</scope>
</reference>
<protein>
    <recommendedName>
        <fullName evidence="5">DUF2997 domain-containing protein</fullName>
    </recommendedName>
</protein>
<evidence type="ECO:0000256" key="2">
    <source>
        <dbReference type="SAM" id="SignalP"/>
    </source>
</evidence>
<sequence length="118" mass="12366">MHPPHFLVLLCLLSPPAAAFLPSPRPAFASTLRSSTPPSSSSSSSSSSGGMERLEFNISPSGLVTEKVSGVKGQACRVITDAINAQLGSVVSEEQTEEMFEVEITEEQTVRDGGGGSW</sequence>
<evidence type="ECO:0000313" key="4">
    <source>
        <dbReference type="Proteomes" id="UP001165060"/>
    </source>
</evidence>
<dbReference type="Proteomes" id="UP001165060">
    <property type="component" value="Unassembled WGS sequence"/>
</dbReference>
<feature type="compositionally biased region" description="Low complexity" evidence="1">
    <location>
        <begin position="29"/>
        <end position="48"/>
    </location>
</feature>
<evidence type="ECO:0008006" key="5">
    <source>
        <dbReference type="Google" id="ProtNLM"/>
    </source>
</evidence>
<accession>A0ABQ6MAC5</accession>
<dbReference type="Pfam" id="PF11211">
    <property type="entry name" value="DUF2997"/>
    <property type="match status" value="1"/>
</dbReference>
<name>A0ABQ6MAC5_9STRA</name>
<feature type="chain" id="PRO_5046260089" description="DUF2997 domain-containing protein" evidence="2">
    <location>
        <begin position="20"/>
        <end position="118"/>
    </location>
</feature>
<keyword evidence="2" id="KW-0732">Signal</keyword>
<keyword evidence="4" id="KW-1185">Reference proteome</keyword>
<dbReference type="EMBL" id="BRYB01001296">
    <property type="protein sequence ID" value="GMI22581.1"/>
    <property type="molecule type" value="Genomic_DNA"/>
</dbReference>
<feature type="region of interest" description="Disordered" evidence="1">
    <location>
        <begin position="29"/>
        <end position="54"/>
    </location>
</feature>
<proteinExistence type="predicted"/>
<feature type="signal peptide" evidence="2">
    <location>
        <begin position="1"/>
        <end position="19"/>
    </location>
</feature>